<sequence length="432" mass="49493">MSTNTAPIPHRVMYMNNEQSFFRHGNHQQQQQNPVSNSITQQTQSSSPSPLHGIRILIAIAAFDFSQIPHLEEVIDSYQGLCVTGAAKVDVIIHATVPYPVTLIDLWNSRLLPSCRGIFSLQIVLKPSSLRLHLVDCHRELFYSKLDDYDLFIYTEDDIRVTPATVGAYLAETKRVQELVGFQRSMNFNVGIVRYEYNWPNNVVIDDKTRHATQNVTRVYWEHGRYPVFTKAVDFIADKELHDTHLQMTNHHQGMYLATHDLLKAWRDKKGCDFDKVRDRPGFKNRPSQPSEGTQRVWMSSQMLYGGKHCNVQQVLPVDAFGTLTVLHLPNKNYRRVGHFRNRTFSDGTEQFDHGLSAGLLTAMMLHLEIQKNIPQAPRIPYDGITMVDEVGSGRDRTPLLERRMSDYQAYVDRGGVLSAKDIVHTALYEEQ</sequence>
<feature type="compositionally biased region" description="Low complexity" evidence="1">
    <location>
        <begin position="36"/>
        <end position="47"/>
    </location>
</feature>
<comment type="caution">
    <text evidence="2">The sequence shown here is derived from an EMBL/GenBank/DDBJ whole genome shotgun (WGS) entry which is preliminary data.</text>
</comment>
<dbReference type="AlphaFoldDB" id="A0A9K3LDJ0"/>
<proteinExistence type="predicted"/>
<accession>A0A9K3LDJ0</accession>
<evidence type="ECO:0000313" key="2">
    <source>
        <dbReference type="EMBL" id="KAG7359709.1"/>
    </source>
</evidence>
<evidence type="ECO:0000256" key="1">
    <source>
        <dbReference type="SAM" id="MobiDB-lite"/>
    </source>
</evidence>
<evidence type="ECO:0000313" key="3">
    <source>
        <dbReference type="Proteomes" id="UP000693970"/>
    </source>
</evidence>
<reference evidence="2" key="2">
    <citation type="submission" date="2021-04" db="EMBL/GenBank/DDBJ databases">
        <authorList>
            <person name="Podell S."/>
        </authorList>
    </citation>
    <scope>NUCLEOTIDE SEQUENCE</scope>
    <source>
        <strain evidence="2">Hildebrandi</strain>
    </source>
</reference>
<dbReference type="Proteomes" id="UP000693970">
    <property type="component" value="Unassembled WGS sequence"/>
</dbReference>
<keyword evidence="3" id="KW-1185">Reference proteome</keyword>
<organism evidence="2 3">
    <name type="scientific">Nitzschia inconspicua</name>
    <dbReference type="NCBI Taxonomy" id="303405"/>
    <lineage>
        <taxon>Eukaryota</taxon>
        <taxon>Sar</taxon>
        <taxon>Stramenopiles</taxon>
        <taxon>Ochrophyta</taxon>
        <taxon>Bacillariophyta</taxon>
        <taxon>Bacillariophyceae</taxon>
        <taxon>Bacillariophycidae</taxon>
        <taxon>Bacillariales</taxon>
        <taxon>Bacillariaceae</taxon>
        <taxon>Nitzschia</taxon>
    </lineage>
</organism>
<reference evidence="2" key="1">
    <citation type="journal article" date="2021" name="Sci. Rep.">
        <title>Diploid genomic architecture of Nitzschia inconspicua, an elite biomass production diatom.</title>
        <authorList>
            <person name="Oliver A."/>
            <person name="Podell S."/>
            <person name="Pinowska A."/>
            <person name="Traller J.C."/>
            <person name="Smith S.R."/>
            <person name="McClure R."/>
            <person name="Beliaev A."/>
            <person name="Bohutskyi P."/>
            <person name="Hill E.A."/>
            <person name="Rabines A."/>
            <person name="Zheng H."/>
            <person name="Allen L.Z."/>
            <person name="Kuo A."/>
            <person name="Grigoriev I.V."/>
            <person name="Allen A.E."/>
            <person name="Hazlebeck D."/>
            <person name="Allen E.E."/>
        </authorList>
    </citation>
    <scope>NUCLEOTIDE SEQUENCE</scope>
    <source>
        <strain evidence="2">Hildebrandi</strain>
    </source>
</reference>
<protein>
    <submittedName>
        <fullName evidence="2">Uncharacterized protein</fullName>
    </submittedName>
</protein>
<gene>
    <name evidence="2" type="ORF">IV203_034807</name>
</gene>
<dbReference type="OrthoDB" id="39955at2759"/>
<name>A0A9K3LDJ0_9STRA</name>
<dbReference type="EMBL" id="JAGRRH010000013">
    <property type="protein sequence ID" value="KAG7359709.1"/>
    <property type="molecule type" value="Genomic_DNA"/>
</dbReference>
<feature type="region of interest" description="Disordered" evidence="1">
    <location>
        <begin position="24"/>
        <end position="47"/>
    </location>
</feature>